<evidence type="ECO:0000259" key="1">
    <source>
        <dbReference type="Pfam" id="PF26253"/>
    </source>
</evidence>
<reference evidence="2 3" key="1">
    <citation type="submission" date="2016-07" db="EMBL/GenBank/DDBJ databases">
        <title>Pervasive Adenine N6-methylation of Active Genes in Fungi.</title>
        <authorList>
            <consortium name="DOE Joint Genome Institute"/>
            <person name="Mondo S.J."/>
            <person name="Dannebaum R.O."/>
            <person name="Kuo R.C."/>
            <person name="Labutti K."/>
            <person name="Haridas S."/>
            <person name="Kuo A."/>
            <person name="Salamov A."/>
            <person name="Ahrendt S.R."/>
            <person name="Lipzen A."/>
            <person name="Sullivan W."/>
            <person name="Andreopoulos W.B."/>
            <person name="Clum A."/>
            <person name="Lindquist E."/>
            <person name="Daum C."/>
            <person name="Ramamoorthy G.K."/>
            <person name="Gryganskyi A."/>
            <person name="Culley D."/>
            <person name="Magnuson J.K."/>
            <person name="James T.Y."/>
            <person name="O'Malley M.A."/>
            <person name="Stajich J.E."/>
            <person name="Spatafora J.W."/>
            <person name="Visel A."/>
            <person name="Grigoriev I.V."/>
        </authorList>
    </citation>
    <scope>NUCLEOTIDE SEQUENCE [LARGE SCALE GENOMIC DNA]</scope>
    <source>
        <strain evidence="2 3">NRRL 1336</strain>
    </source>
</reference>
<dbReference type="GO" id="GO:0003968">
    <property type="term" value="F:RNA-directed RNA polymerase activity"/>
    <property type="evidence" value="ECO:0007669"/>
    <property type="project" value="InterPro"/>
</dbReference>
<keyword evidence="3" id="KW-1185">Reference proteome</keyword>
<dbReference type="PANTHER" id="PTHR23079:SF55">
    <property type="entry name" value="RNA-DIRECTED RNA POLYMERASE"/>
    <property type="match status" value="1"/>
</dbReference>
<accession>A0A1X2I5J0</accession>
<dbReference type="EMBL" id="MCGE01000026">
    <property type="protein sequence ID" value="ORZ09850.1"/>
    <property type="molecule type" value="Genomic_DNA"/>
</dbReference>
<dbReference type="STRING" id="90262.A0A1X2I5J0"/>
<evidence type="ECO:0000313" key="3">
    <source>
        <dbReference type="Proteomes" id="UP000193560"/>
    </source>
</evidence>
<organism evidence="2 3">
    <name type="scientific">Absidia repens</name>
    <dbReference type="NCBI Taxonomy" id="90262"/>
    <lineage>
        <taxon>Eukaryota</taxon>
        <taxon>Fungi</taxon>
        <taxon>Fungi incertae sedis</taxon>
        <taxon>Mucoromycota</taxon>
        <taxon>Mucoromycotina</taxon>
        <taxon>Mucoromycetes</taxon>
        <taxon>Mucorales</taxon>
        <taxon>Cunninghamellaceae</taxon>
        <taxon>Absidia</taxon>
    </lineage>
</organism>
<dbReference type="GO" id="GO:0030422">
    <property type="term" value="P:siRNA processing"/>
    <property type="evidence" value="ECO:0007669"/>
    <property type="project" value="TreeGrafter"/>
</dbReference>
<dbReference type="InterPro" id="IPR007855">
    <property type="entry name" value="RDRP"/>
</dbReference>
<dbReference type="GO" id="GO:0031380">
    <property type="term" value="C:nuclear RNA-directed RNA polymerase complex"/>
    <property type="evidence" value="ECO:0007669"/>
    <property type="project" value="TreeGrafter"/>
</dbReference>
<dbReference type="OrthoDB" id="6513042at2759"/>
<feature type="domain" description="RDRP C-terminal head" evidence="1">
    <location>
        <begin position="2"/>
        <end position="126"/>
    </location>
</feature>
<dbReference type="InterPro" id="IPR058752">
    <property type="entry name" value="RDRP_C_head"/>
</dbReference>
<evidence type="ECO:0000313" key="2">
    <source>
        <dbReference type="EMBL" id="ORZ09850.1"/>
    </source>
</evidence>
<name>A0A1X2I5J0_9FUNG</name>
<gene>
    <name evidence="2" type="ORF">BCR42DRAFT_300446</name>
</gene>
<sequence length="127" mass="15203">MEKYIHQARKSRQQYNWDLTALMNQYGVKTETEMISGFVITWLKRGNKKSDYDVQKQTASAVETMRKLWRSNFLKEFVDLPVDTMVKDKRKRIATKIAAWYYVTYHPTERARDLSVEGSYFSFPWVM</sequence>
<dbReference type="Proteomes" id="UP000193560">
    <property type="component" value="Unassembled WGS sequence"/>
</dbReference>
<dbReference type="Pfam" id="PF26253">
    <property type="entry name" value="RdRP_head"/>
    <property type="match status" value="1"/>
</dbReference>
<proteinExistence type="predicted"/>
<dbReference type="AlphaFoldDB" id="A0A1X2I5J0"/>
<feature type="non-terminal residue" evidence="2">
    <location>
        <position position="127"/>
    </location>
</feature>
<comment type="caution">
    <text evidence="2">The sequence shown here is derived from an EMBL/GenBank/DDBJ whole genome shotgun (WGS) entry which is preliminary data.</text>
</comment>
<protein>
    <recommendedName>
        <fullName evidence="1">RDRP C-terminal head domain-containing protein</fullName>
    </recommendedName>
</protein>
<dbReference type="PANTHER" id="PTHR23079">
    <property type="entry name" value="RNA-DEPENDENT RNA POLYMERASE"/>
    <property type="match status" value="1"/>
</dbReference>